<evidence type="ECO:0000313" key="2">
    <source>
        <dbReference type="EMBL" id="ADB10059.1"/>
    </source>
</evidence>
<gene>
    <name evidence="2" type="primary">gp1</name>
    <name evidence="2" type="ordered locus">BDP_1459</name>
</gene>
<dbReference type="Proteomes" id="UP000008693">
    <property type="component" value="Chromosome"/>
</dbReference>
<dbReference type="GeneID" id="31606632"/>
<protein>
    <submittedName>
        <fullName evidence="2">Bacteriophage protein gp1</fullName>
    </submittedName>
</protein>
<dbReference type="AlphaFoldDB" id="D2QB73"/>
<dbReference type="eggNOG" id="ENOG503401N">
    <property type="taxonomic scope" value="Bacteria"/>
</dbReference>
<dbReference type="STRING" id="401473.BDP_1459"/>
<dbReference type="EMBL" id="CP001750">
    <property type="protein sequence ID" value="ADB10059.1"/>
    <property type="molecule type" value="Genomic_DNA"/>
</dbReference>
<dbReference type="Pfam" id="PF25673">
    <property type="entry name" value="Terminase_7"/>
    <property type="match status" value="1"/>
</dbReference>
<dbReference type="InterPro" id="IPR057972">
    <property type="entry name" value="Terminase_7"/>
</dbReference>
<name>D2QB73_BIFDB</name>
<proteinExistence type="predicted"/>
<keyword evidence="3" id="KW-1185">Reference proteome</keyword>
<dbReference type="HOGENOM" id="CLU_136124_0_0_11"/>
<reference evidence="2 3" key="1">
    <citation type="journal article" date="2009" name="PLoS Genet.">
        <title>The Bifidobacterium dentium Bd1 genome sequence reflects its genetic adaptation to the human oral cavity.</title>
        <authorList>
            <person name="Ventura M."/>
            <person name="Turroni F."/>
            <person name="Zomer A."/>
            <person name="Foroni E."/>
            <person name="Giubellini V."/>
            <person name="Bottacini F."/>
            <person name="Canchaya C."/>
            <person name="Claesson M.J."/>
            <person name="He F."/>
            <person name="Mantzourani M."/>
            <person name="Mulas L."/>
            <person name="Ferrarini A."/>
            <person name="Gao B."/>
            <person name="Delledonne M."/>
            <person name="Henrissat B."/>
            <person name="Coutinho P."/>
            <person name="Oggioni M."/>
            <person name="Gupta R.S."/>
            <person name="Zhang Z."/>
            <person name="Beighton D."/>
            <person name="Fitzgerald G.F."/>
            <person name="O'Toole P.W."/>
            <person name="van Sinderen D."/>
        </authorList>
    </citation>
    <scope>NUCLEOTIDE SEQUENCE [LARGE SCALE GENOMIC DNA]</scope>
    <source>
        <strain evidence="3">ATCC 27534 / DSM 20436 / JCM 1195 / Bd1</strain>
    </source>
</reference>
<feature type="compositionally biased region" description="Basic and acidic residues" evidence="1">
    <location>
        <begin position="97"/>
        <end position="108"/>
    </location>
</feature>
<feature type="region of interest" description="Disordered" evidence="1">
    <location>
        <begin position="97"/>
        <end position="127"/>
    </location>
</feature>
<dbReference type="KEGG" id="bde:BDP_1459"/>
<evidence type="ECO:0000256" key="1">
    <source>
        <dbReference type="SAM" id="MobiDB-lite"/>
    </source>
</evidence>
<organism evidence="2 3">
    <name type="scientific">Bifidobacterium dentium (strain ATCC 27534 / DSM 20436 / JCM 1195 / Bd1)</name>
    <dbReference type="NCBI Taxonomy" id="401473"/>
    <lineage>
        <taxon>Bacteria</taxon>
        <taxon>Bacillati</taxon>
        <taxon>Actinomycetota</taxon>
        <taxon>Actinomycetes</taxon>
        <taxon>Bifidobacteriales</taxon>
        <taxon>Bifidobacteriaceae</taxon>
        <taxon>Bifidobacterium</taxon>
    </lineage>
</organism>
<dbReference type="RefSeq" id="WP_003839569.1">
    <property type="nucleotide sequence ID" value="NC_013714.1"/>
</dbReference>
<evidence type="ECO:0000313" key="3">
    <source>
        <dbReference type="Proteomes" id="UP000008693"/>
    </source>
</evidence>
<accession>D2QB73</accession>
<sequence>MEQPELPHEVAWGEQTRAWWASLGSVPGVDGWTAADWQFALDTALLHDAVWNGGELKYLQELRQREQALGITPAARPEKNTVEVAVEKVTETPLQRITERRVERRGIESKPAADVPARPSGKRNGKA</sequence>